<dbReference type="EMBL" id="QMEY01000020">
    <property type="protein sequence ID" value="RBQ15815.1"/>
    <property type="molecule type" value="Genomic_DNA"/>
</dbReference>
<accession>A0A366LPB8</accession>
<protein>
    <submittedName>
        <fullName evidence="2">Uncharacterized protein</fullName>
    </submittedName>
</protein>
<evidence type="ECO:0000313" key="2">
    <source>
        <dbReference type="EMBL" id="RBQ15815.1"/>
    </source>
</evidence>
<proteinExistence type="predicted"/>
<gene>
    <name evidence="2" type="ORF">DP939_32880</name>
</gene>
<dbReference type="OrthoDB" id="5176604at2"/>
<organism evidence="2 3">
    <name type="scientific">Spongiactinospora rosea</name>
    <dbReference type="NCBI Taxonomy" id="2248750"/>
    <lineage>
        <taxon>Bacteria</taxon>
        <taxon>Bacillati</taxon>
        <taxon>Actinomycetota</taxon>
        <taxon>Actinomycetes</taxon>
        <taxon>Streptosporangiales</taxon>
        <taxon>Streptosporangiaceae</taxon>
        <taxon>Spongiactinospora</taxon>
    </lineage>
</organism>
<keyword evidence="3" id="KW-1185">Reference proteome</keyword>
<dbReference type="RefSeq" id="WP_113984736.1">
    <property type="nucleotide sequence ID" value="NZ_QMEY01000020.1"/>
</dbReference>
<name>A0A366LPB8_9ACTN</name>
<evidence type="ECO:0000256" key="1">
    <source>
        <dbReference type="SAM" id="Phobius"/>
    </source>
</evidence>
<evidence type="ECO:0000313" key="3">
    <source>
        <dbReference type="Proteomes" id="UP000253303"/>
    </source>
</evidence>
<keyword evidence="1" id="KW-1133">Transmembrane helix</keyword>
<comment type="caution">
    <text evidence="2">The sequence shown here is derived from an EMBL/GenBank/DDBJ whole genome shotgun (WGS) entry which is preliminary data.</text>
</comment>
<sequence>MRARDPYAVALANASLLGAGYVMLGRRRLALITGAVTVALILSLALVARSAWFQGVVLLWWAALTVHGWWLAREHGRSDGAGRQRLIALGLLVPVLLAVGWLRLDAARIEQDAAAAHRAGRCSQAVPILRRLWFGHRVADAPLSARTDDNVAACQLMIKAERQAAGDRLAATETLRAYAAHPGALWPGVNVRRADLFLAQAAQELGTALTGDTAALETGFGRLSRVLAEFTGQEAKVQAVLDGFLGGLPLKDACATRTITDWLGEQAAGGGALDHVGDAVARVAPAAIVGCGDDLADDKDWKDARAQYRQLLDQYPGHPIAGRARQGEERATLEIELAEFRRLVKRPASGGKPAYCEDPAPYHGADPYRGSGPHRAMVFGNDGHRRKLPSSWLAKDPADAVLVICVGKSTFGSTVRSCYYEPIHRSGPLESVAFRKRKVSVRVYEVRTGKLVSKRSIQIGGASCPARIHYTFYGIDPGAPPEKYVKSSTADVRAAYASLIRP</sequence>
<feature type="transmembrane region" description="Helical" evidence="1">
    <location>
        <begin position="29"/>
        <end position="46"/>
    </location>
</feature>
<keyword evidence="1" id="KW-0472">Membrane</keyword>
<dbReference type="AlphaFoldDB" id="A0A366LPB8"/>
<feature type="transmembrane region" description="Helical" evidence="1">
    <location>
        <begin position="84"/>
        <end position="102"/>
    </location>
</feature>
<keyword evidence="1" id="KW-0812">Transmembrane</keyword>
<dbReference type="Proteomes" id="UP000253303">
    <property type="component" value="Unassembled WGS sequence"/>
</dbReference>
<feature type="transmembrane region" description="Helical" evidence="1">
    <location>
        <begin position="52"/>
        <end position="72"/>
    </location>
</feature>
<reference evidence="2 3" key="1">
    <citation type="submission" date="2018-06" db="EMBL/GenBank/DDBJ databases">
        <title>Sphaerisporangium craniellae sp. nov., isolated from a marine sponge in the South China Sea.</title>
        <authorList>
            <person name="Li L."/>
        </authorList>
    </citation>
    <scope>NUCLEOTIDE SEQUENCE [LARGE SCALE GENOMIC DNA]</scope>
    <source>
        <strain evidence="2 3">LHW63015</strain>
    </source>
</reference>